<sequence>MRQLTYGIWRRPQEMEPTELQSCRNTAFGCTYTLWVVGSCVLRCGSNKQEAGSSKWYEFAAKGKVRWARERGGIQHLGRRRLKRELGGPLNAKLSVVGVCFPFNADLSYLAVLSQYSSVARGLVLEVPH</sequence>
<organism evidence="1 2">
    <name type="scientific">Colletotrichum cuscutae</name>
    <dbReference type="NCBI Taxonomy" id="1209917"/>
    <lineage>
        <taxon>Eukaryota</taxon>
        <taxon>Fungi</taxon>
        <taxon>Dikarya</taxon>
        <taxon>Ascomycota</taxon>
        <taxon>Pezizomycotina</taxon>
        <taxon>Sordariomycetes</taxon>
        <taxon>Hypocreomycetidae</taxon>
        <taxon>Glomerellales</taxon>
        <taxon>Glomerellaceae</taxon>
        <taxon>Colletotrichum</taxon>
        <taxon>Colletotrichum acutatum species complex</taxon>
    </lineage>
</organism>
<evidence type="ECO:0000313" key="2">
    <source>
        <dbReference type="Proteomes" id="UP001239213"/>
    </source>
</evidence>
<evidence type="ECO:0000313" key="1">
    <source>
        <dbReference type="EMBL" id="KAK1457148.1"/>
    </source>
</evidence>
<proteinExistence type="predicted"/>
<dbReference type="AlphaFoldDB" id="A0AAI9UEX7"/>
<reference evidence="1" key="1">
    <citation type="submission" date="2016-11" db="EMBL/GenBank/DDBJ databases">
        <title>The genome sequence of Colletotrichum cuscutae.</title>
        <authorList>
            <person name="Baroncelli R."/>
        </authorList>
    </citation>
    <scope>NUCLEOTIDE SEQUENCE</scope>
    <source>
        <strain evidence="1">IMI 304802</strain>
    </source>
</reference>
<comment type="caution">
    <text evidence="1">The sequence shown here is derived from an EMBL/GenBank/DDBJ whole genome shotgun (WGS) entry which is preliminary data.</text>
</comment>
<gene>
    <name evidence="1" type="ORF">CCUS01_01615</name>
</gene>
<name>A0AAI9UEX7_9PEZI</name>
<keyword evidence="2" id="KW-1185">Reference proteome</keyword>
<accession>A0AAI9UEX7</accession>
<protein>
    <submittedName>
        <fullName evidence="1">Uncharacterized protein</fullName>
    </submittedName>
</protein>
<dbReference type="Proteomes" id="UP001239213">
    <property type="component" value="Unassembled WGS sequence"/>
</dbReference>
<dbReference type="EMBL" id="MPDP01000282">
    <property type="protein sequence ID" value="KAK1457148.1"/>
    <property type="molecule type" value="Genomic_DNA"/>
</dbReference>